<evidence type="ECO:0000313" key="2">
    <source>
        <dbReference type="EMBL" id="MVP00654.1"/>
    </source>
</evidence>
<keyword evidence="1" id="KW-0812">Transmembrane</keyword>
<feature type="transmembrane region" description="Helical" evidence="1">
    <location>
        <begin position="38"/>
        <end position="56"/>
    </location>
</feature>
<feature type="transmembrane region" description="Helical" evidence="1">
    <location>
        <begin position="68"/>
        <end position="89"/>
    </location>
</feature>
<feature type="transmembrane region" description="Helical" evidence="1">
    <location>
        <begin position="95"/>
        <end position="118"/>
    </location>
</feature>
<keyword evidence="1" id="KW-0472">Membrane</keyword>
<protein>
    <submittedName>
        <fullName evidence="2">Cytochrome-c oxidase</fullName>
    </submittedName>
</protein>
<evidence type="ECO:0000313" key="3">
    <source>
        <dbReference type="Proteomes" id="UP000490800"/>
    </source>
</evidence>
<dbReference type="AlphaFoldDB" id="A0A7X3JZY1"/>
<dbReference type="RefSeq" id="WP_157336362.1">
    <property type="nucleotide sequence ID" value="NZ_RHLK01000007.1"/>
</dbReference>
<evidence type="ECO:0000256" key="1">
    <source>
        <dbReference type="SAM" id="Phobius"/>
    </source>
</evidence>
<name>A0A7X3JZY1_9BACL</name>
<feature type="transmembrane region" description="Helical" evidence="1">
    <location>
        <begin position="9"/>
        <end position="26"/>
    </location>
</feature>
<organism evidence="2 3">
    <name type="scientific">Paenibacillus lutrae</name>
    <dbReference type="NCBI Taxonomy" id="2078573"/>
    <lineage>
        <taxon>Bacteria</taxon>
        <taxon>Bacillati</taxon>
        <taxon>Bacillota</taxon>
        <taxon>Bacilli</taxon>
        <taxon>Bacillales</taxon>
        <taxon>Paenibacillaceae</taxon>
        <taxon>Paenibacillus</taxon>
    </lineage>
</organism>
<dbReference type="Proteomes" id="UP000490800">
    <property type="component" value="Unassembled WGS sequence"/>
</dbReference>
<accession>A0A7X3JZY1</accession>
<dbReference type="SUPFAM" id="SSF81442">
    <property type="entry name" value="Cytochrome c oxidase subunit I-like"/>
    <property type="match status" value="1"/>
</dbReference>
<dbReference type="Gene3D" id="1.20.210.10">
    <property type="entry name" value="Cytochrome c oxidase-like, subunit I domain"/>
    <property type="match status" value="1"/>
</dbReference>
<sequence length="128" mass="13842">MGIRFIKIASLYFVGGVILGIVMGMTDSFRYTSTHAHINLLGWVSMALFGLIYHVFPRSAIGKLATAHFWLHNIGLPLMLLGMIAFAAGNEGLGVPFMSAGGTIVVLATVIFAINMFVNLNKAQKEAR</sequence>
<dbReference type="InterPro" id="IPR036927">
    <property type="entry name" value="Cyt_c_oxase-like_su1_sf"/>
</dbReference>
<keyword evidence="3" id="KW-1185">Reference proteome</keyword>
<comment type="caution">
    <text evidence="2">The sequence shown here is derived from an EMBL/GenBank/DDBJ whole genome shotgun (WGS) entry which is preliminary data.</text>
</comment>
<dbReference type="EMBL" id="RHLK01000007">
    <property type="protein sequence ID" value="MVP00654.1"/>
    <property type="molecule type" value="Genomic_DNA"/>
</dbReference>
<keyword evidence="1" id="KW-1133">Transmembrane helix</keyword>
<dbReference type="OrthoDB" id="9808748at2"/>
<proteinExistence type="predicted"/>
<gene>
    <name evidence="2" type="ORF">EDM21_14170</name>
</gene>
<reference evidence="2 3" key="1">
    <citation type="journal article" date="2019" name="Microorganisms">
        <title>Paenibacillus lutrae sp. nov., A Chitinolytic Species Isolated from A River Otter in Castril Natural Park, Granada, Spain.</title>
        <authorList>
            <person name="Rodriguez M."/>
            <person name="Reina J.C."/>
            <person name="Bejar V."/>
            <person name="Llamas I."/>
        </authorList>
    </citation>
    <scope>NUCLEOTIDE SEQUENCE [LARGE SCALE GENOMIC DNA]</scope>
    <source>
        <strain evidence="2 3">N10</strain>
    </source>
</reference>